<keyword evidence="6 9" id="KW-1133">Transmembrane helix</keyword>
<evidence type="ECO:0000256" key="7">
    <source>
        <dbReference type="ARBA" id="ARBA00023136"/>
    </source>
</evidence>
<dbReference type="Pfam" id="PF04290">
    <property type="entry name" value="DctQ"/>
    <property type="match status" value="1"/>
</dbReference>
<evidence type="ECO:0000256" key="2">
    <source>
        <dbReference type="ARBA" id="ARBA00022448"/>
    </source>
</evidence>
<keyword evidence="12" id="KW-1185">Reference proteome</keyword>
<evidence type="ECO:0000256" key="5">
    <source>
        <dbReference type="ARBA" id="ARBA00022692"/>
    </source>
</evidence>
<reference evidence="11 12" key="1">
    <citation type="submission" date="2020-06" db="EMBL/GenBank/DDBJ databases">
        <title>Oricola thermophila sp. nov. isolated from a tidal sediments.</title>
        <authorList>
            <person name="Kwon K.K."/>
            <person name="Yang S.-H."/>
            <person name="Park M.-J."/>
        </authorList>
    </citation>
    <scope>NUCLEOTIDE SEQUENCE [LARGE SCALE GENOMIC DNA]</scope>
    <source>
        <strain evidence="11 12">MEBiC13590</strain>
    </source>
</reference>
<feature type="domain" description="Tripartite ATP-independent periplasmic transporters DctQ component" evidence="10">
    <location>
        <begin position="31"/>
        <end position="175"/>
    </location>
</feature>
<keyword evidence="5 9" id="KW-0812">Transmembrane</keyword>
<dbReference type="PANTHER" id="PTHR35011:SF4">
    <property type="entry name" value="SLL1102 PROTEIN"/>
    <property type="match status" value="1"/>
</dbReference>
<proteinExistence type="inferred from homology"/>
<evidence type="ECO:0000256" key="8">
    <source>
        <dbReference type="ARBA" id="ARBA00038436"/>
    </source>
</evidence>
<dbReference type="PANTHER" id="PTHR35011">
    <property type="entry name" value="2,3-DIKETO-L-GULONATE TRAP TRANSPORTER SMALL PERMEASE PROTEIN YIAM"/>
    <property type="match status" value="1"/>
</dbReference>
<dbReference type="AlphaFoldDB" id="A0A6N1VHH2"/>
<feature type="transmembrane region" description="Helical" evidence="9">
    <location>
        <begin position="21"/>
        <end position="43"/>
    </location>
</feature>
<dbReference type="RefSeq" id="WP_175278231.1">
    <property type="nucleotide sequence ID" value="NZ_CP054836.1"/>
</dbReference>
<keyword evidence="2 9" id="KW-0813">Transport</keyword>
<sequence length="210" mass="23415">MASLLKLSRAIDAVTAFIGRSVSWLILVAVLVSAGNATIRKIFDTSSNAWLELQWYLYGTVFMLAAAYTLQRNEHVRIDIATSGLSKRARDWIDLLGHVFFLLPLCLIMVYLGWALVLNSAGLELRDTWPYFEQARTPEVSVNAGGLMLWPAKSMVFFGFALLTAQAFSEIIKRIAVIRGLIDDPTAKHEMPPLVEELETAADLEARTNK</sequence>
<comment type="subcellular location">
    <subcellularLocation>
        <location evidence="1 9">Cell inner membrane</location>
        <topology evidence="1 9">Multi-pass membrane protein</topology>
    </subcellularLocation>
</comment>
<dbReference type="InterPro" id="IPR007387">
    <property type="entry name" value="TRAP_DctQ"/>
</dbReference>
<evidence type="ECO:0000256" key="6">
    <source>
        <dbReference type="ARBA" id="ARBA00022989"/>
    </source>
</evidence>
<evidence type="ECO:0000259" key="10">
    <source>
        <dbReference type="Pfam" id="PF04290"/>
    </source>
</evidence>
<evidence type="ECO:0000313" key="11">
    <source>
        <dbReference type="EMBL" id="QKV20340.1"/>
    </source>
</evidence>
<evidence type="ECO:0000256" key="9">
    <source>
        <dbReference type="RuleBase" id="RU369079"/>
    </source>
</evidence>
<organism evidence="11 12">
    <name type="scientific">Oricola thermophila</name>
    <dbReference type="NCBI Taxonomy" id="2742145"/>
    <lineage>
        <taxon>Bacteria</taxon>
        <taxon>Pseudomonadati</taxon>
        <taxon>Pseudomonadota</taxon>
        <taxon>Alphaproteobacteria</taxon>
        <taxon>Hyphomicrobiales</taxon>
        <taxon>Ahrensiaceae</taxon>
        <taxon>Oricola</taxon>
    </lineage>
</organism>
<evidence type="ECO:0000256" key="4">
    <source>
        <dbReference type="ARBA" id="ARBA00022519"/>
    </source>
</evidence>
<dbReference type="EMBL" id="CP054836">
    <property type="protein sequence ID" value="QKV20340.1"/>
    <property type="molecule type" value="Genomic_DNA"/>
</dbReference>
<name>A0A6N1VHH2_9HYPH</name>
<dbReference type="GO" id="GO:0022857">
    <property type="term" value="F:transmembrane transporter activity"/>
    <property type="evidence" value="ECO:0007669"/>
    <property type="project" value="UniProtKB-UniRule"/>
</dbReference>
<gene>
    <name evidence="11" type="ORF">HTY61_18745</name>
</gene>
<protein>
    <recommendedName>
        <fullName evidence="9">TRAP transporter small permease protein</fullName>
    </recommendedName>
</protein>
<keyword evidence="7 9" id="KW-0472">Membrane</keyword>
<evidence type="ECO:0000256" key="3">
    <source>
        <dbReference type="ARBA" id="ARBA00022475"/>
    </source>
</evidence>
<keyword evidence="4 9" id="KW-0997">Cell inner membrane</keyword>
<accession>A0A6N1VHH2</accession>
<feature type="transmembrane region" description="Helical" evidence="9">
    <location>
        <begin position="148"/>
        <end position="169"/>
    </location>
</feature>
<keyword evidence="3" id="KW-1003">Cell membrane</keyword>
<dbReference type="KEGG" id="orm:HTY61_18745"/>
<evidence type="ECO:0000256" key="1">
    <source>
        <dbReference type="ARBA" id="ARBA00004429"/>
    </source>
</evidence>
<feature type="transmembrane region" description="Helical" evidence="9">
    <location>
        <begin position="55"/>
        <end position="71"/>
    </location>
</feature>
<dbReference type="Proteomes" id="UP000509367">
    <property type="component" value="Chromosome"/>
</dbReference>
<dbReference type="GO" id="GO:0005886">
    <property type="term" value="C:plasma membrane"/>
    <property type="evidence" value="ECO:0007669"/>
    <property type="project" value="UniProtKB-SubCell"/>
</dbReference>
<comment type="subunit">
    <text evidence="9">The complex comprises the extracytoplasmic solute receptor protein and the two transmembrane proteins.</text>
</comment>
<evidence type="ECO:0000313" key="12">
    <source>
        <dbReference type="Proteomes" id="UP000509367"/>
    </source>
</evidence>
<dbReference type="InterPro" id="IPR055348">
    <property type="entry name" value="DctQ"/>
</dbReference>
<feature type="transmembrane region" description="Helical" evidence="9">
    <location>
        <begin position="92"/>
        <end position="117"/>
    </location>
</feature>
<comment type="similarity">
    <text evidence="8 9">Belongs to the TRAP transporter small permease family.</text>
</comment>
<comment type="function">
    <text evidence="9">Part of the tripartite ATP-independent periplasmic (TRAP) transport system.</text>
</comment>